<dbReference type="PROSITE" id="PS50084">
    <property type="entry name" value="KH_TYPE_1"/>
    <property type="match status" value="1"/>
</dbReference>
<dbReference type="STRING" id="61635.BN85306060"/>
<evidence type="ECO:0000259" key="10">
    <source>
        <dbReference type="Pfam" id="PF26594"/>
    </source>
</evidence>
<evidence type="ECO:0000259" key="9">
    <source>
        <dbReference type="Pfam" id="PF13184"/>
    </source>
</evidence>
<dbReference type="InterPro" id="IPR010213">
    <property type="entry name" value="TF_NusA"/>
</dbReference>
<keyword evidence="3 7" id="KW-0889">Transcription antitermination</keyword>
<proteinExistence type="inferred from homology"/>
<dbReference type="Pfam" id="PF08529">
    <property type="entry name" value="NusA_N"/>
    <property type="match status" value="1"/>
</dbReference>
<sequence>MVSKEFFRVLDIIAEERNIKVELIVDAFKKGMVSAFKKSRGHSSCRIEVNPDKNEILVFERHLVVPDEGEYEVDPELVIEKISLSEAKEKKARIKVGDILEESVNPKEFSQIAVTNLKNVLNQNLKNIEKENMFNYFKEKEKEMVVAKVIGQDDDYYRLELGHGLTTLLPKREALPTDRFVVGENVKVFVASVEMKTKGPKVMVTRLDKSLVTRLFEDLIPEVKDGTVEIMGIARDPGDRAKIGVMSNDKNVDAIGACVGENGSRIKEIIRALSGEKVDLFQWSTNERDLIANSLQPADVLAVTQINPMKRTALVIVDDDKLSLAIGKGGQNVKLAVQAINWKIDIKSATMADAEGILF</sequence>
<dbReference type="Gene3D" id="3.30.300.20">
    <property type="match status" value="2"/>
</dbReference>
<evidence type="ECO:0000313" key="11">
    <source>
        <dbReference type="EMBL" id="CCV65627.1"/>
    </source>
</evidence>
<organism evidence="11 12">
    <name type="scientific">Acholeplasma brassicae</name>
    <dbReference type="NCBI Taxonomy" id="61635"/>
    <lineage>
        <taxon>Bacteria</taxon>
        <taxon>Bacillati</taxon>
        <taxon>Mycoplasmatota</taxon>
        <taxon>Mollicutes</taxon>
        <taxon>Acholeplasmatales</taxon>
        <taxon>Acholeplasmataceae</taxon>
        <taxon>Acholeplasma</taxon>
    </lineage>
</organism>
<dbReference type="GO" id="GO:0031564">
    <property type="term" value="P:transcription antitermination"/>
    <property type="evidence" value="ECO:0007669"/>
    <property type="project" value="UniProtKB-UniRule"/>
</dbReference>
<dbReference type="CDD" id="cd22529">
    <property type="entry name" value="KH-II_NusA_rpt2"/>
    <property type="match status" value="1"/>
</dbReference>
<dbReference type="InterPro" id="IPR036555">
    <property type="entry name" value="NusA_N_sf"/>
</dbReference>
<keyword evidence="6 7" id="KW-0804">Transcription</keyword>
<dbReference type="AlphaFoldDB" id="U4KMY6"/>
<dbReference type="GO" id="GO:0003700">
    <property type="term" value="F:DNA-binding transcription factor activity"/>
    <property type="evidence" value="ECO:0007669"/>
    <property type="project" value="InterPro"/>
</dbReference>
<comment type="function">
    <text evidence="7">Participates in both transcription termination and antitermination.</text>
</comment>
<dbReference type="Gene3D" id="2.40.50.140">
    <property type="entry name" value="Nucleic acid-binding proteins"/>
    <property type="match status" value="1"/>
</dbReference>
<dbReference type="InterPro" id="IPR058582">
    <property type="entry name" value="KH_NusA_2nd"/>
</dbReference>
<protein>
    <recommendedName>
        <fullName evidence="7">Transcription termination/antitermination protein NusA</fullName>
    </recommendedName>
</protein>
<dbReference type="CDD" id="cd02134">
    <property type="entry name" value="KH-II_NusA_rpt1"/>
    <property type="match status" value="1"/>
</dbReference>
<dbReference type="PANTHER" id="PTHR22648:SF0">
    <property type="entry name" value="TRANSCRIPTION TERMINATION_ANTITERMINATION PROTEIN NUSA"/>
    <property type="match status" value="1"/>
</dbReference>
<keyword evidence="5 7" id="KW-0805">Transcription regulation</keyword>
<keyword evidence="2 7" id="KW-0963">Cytoplasm</keyword>
<evidence type="ECO:0000256" key="4">
    <source>
        <dbReference type="ARBA" id="ARBA00022884"/>
    </source>
</evidence>
<dbReference type="OrthoDB" id="9807233at2"/>
<evidence type="ECO:0000256" key="7">
    <source>
        <dbReference type="HAMAP-Rule" id="MF_00945"/>
    </source>
</evidence>
<comment type="similarity">
    <text evidence="7">Belongs to the NusA family.</text>
</comment>
<dbReference type="GO" id="GO:0005829">
    <property type="term" value="C:cytosol"/>
    <property type="evidence" value="ECO:0007669"/>
    <property type="project" value="TreeGrafter"/>
</dbReference>
<keyword evidence="1 7" id="KW-0806">Transcription termination</keyword>
<keyword evidence="4 7" id="KW-0694">RNA-binding</keyword>
<evidence type="ECO:0000256" key="5">
    <source>
        <dbReference type="ARBA" id="ARBA00023015"/>
    </source>
</evidence>
<dbReference type="Pfam" id="PF26594">
    <property type="entry name" value="KH_NusA_2nd"/>
    <property type="match status" value="1"/>
</dbReference>
<dbReference type="InterPro" id="IPR013735">
    <property type="entry name" value="TF_NusA_N"/>
</dbReference>
<dbReference type="SUPFAM" id="SSF69705">
    <property type="entry name" value="Transcription factor NusA, N-terminal domain"/>
    <property type="match status" value="1"/>
</dbReference>
<dbReference type="InterPro" id="IPR015946">
    <property type="entry name" value="KH_dom-like_a/b"/>
</dbReference>
<name>U4KMY6_9MOLU</name>
<dbReference type="EMBL" id="FO681348">
    <property type="protein sequence ID" value="CCV65627.1"/>
    <property type="molecule type" value="Genomic_DNA"/>
</dbReference>
<dbReference type="InterPro" id="IPR009019">
    <property type="entry name" value="KH_sf_prok-type"/>
</dbReference>
<evidence type="ECO:0000256" key="2">
    <source>
        <dbReference type="ARBA" id="ARBA00022490"/>
    </source>
</evidence>
<dbReference type="InterPro" id="IPR012340">
    <property type="entry name" value="NA-bd_OB-fold"/>
</dbReference>
<keyword evidence="12" id="KW-1185">Reference proteome</keyword>
<comment type="subcellular location">
    <subcellularLocation>
        <location evidence="7">Cytoplasm</location>
    </subcellularLocation>
</comment>
<dbReference type="Proteomes" id="UP000032737">
    <property type="component" value="Chromosome"/>
</dbReference>
<dbReference type="SUPFAM" id="SSF50249">
    <property type="entry name" value="Nucleic acid-binding proteins"/>
    <property type="match status" value="1"/>
</dbReference>
<comment type="subunit">
    <text evidence="7">Monomer. Binds directly to the core enzyme of the DNA-dependent RNA polymerase and to nascent RNA.</text>
</comment>
<dbReference type="InterPro" id="IPR030842">
    <property type="entry name" value="TF_NusA_bacterial"/>
</dbReference>
<dbReference type="RefSeq" id="WP_030004487.1">
    <property type="nucleotide sequence ID" value="NC_022549.1"/>
</dbReference>
<evidence type="ECO:0000256" key="6">
    <source>
        <dbReference type="ARBA" id="ARBA00023163"/>
    </source>
</evidence>
<accession>U4KMY6</accession>
<dbReference type="InterPro" id="IPR025249">
    <property type="entry name" value="TF_NusA_KH_1st"/>
</dbReference>
<dbReference type="HOGENOM" id="CLU_029242_2_2_14"/>
<evidence type="ECO:0000259" key="8">
    <source>
        <dbReference type="Pfam" id="PF08529"/>
    </source>
</evidence>
<dbReference type="HAMAP" id="MF_00945_B">
    <property type="entry name" value="NusA_B"/>
    <property type="match status" value="1"/>
</dbReference>
<dbReference type="KEGG" id="abra:BN85306060"/>
<dbReference type="GO" id="GO:0003723">
    <property type="term" value="F:RNA binding"/>
    <property type="evidence" value="ECO:0007669"/>
    <property type="project" value="UniProtKB-UniRule"/>
</dbReference>
<evidence type="ECO:0000256" key="3">
    <source>
        <dbReference type="ARBA" id="ARBA00022814"/>
    </source>
</evidence>
<dbReference type="GO" id="GO:0006353">
    <property type="term" value="P:DNA-templated transcription termination"/>
    <property type="evidence" value="ECO:0007669"/>
    <property type="project" value="UniProtKB-UniRule"/>
</dbReference>
<evidence type="ECO:0000256" key="1">
    <source>
        <dbReference type="ARBA" id="ARBA00022472"/>
    </source>
</evidence>
<reference evidence="11 12" key="1">
    <citation type="journal article" date="2013" name="J. Mol. Microbiol. Biotechnol.">
        <title>Analysis of the Complete Genomes of Acholeplasma brassicae , A. palmae and A. laidlawii and Their Comparison to the Obligate Parasites from ' Candidatus Phytoplasma'.</title>
        <authorList>
            <person name="Kube M."/>
            <person name="Siewert C."/>
            <person name="Migdoll A.M."/>
            <person name="Duduk B."/>
            <person name="Holz S."/>
            <person name="Rabus R."/>
            <person name="Seemuller E."/>
            <person name="Mitrovic J."/>
            <person name="Muller I."/>
            <person name="Buttner C."/>
            <person name="Reinhardt R."/>
        </authorList>
    </citation>
    <scope>NUCLEOTIDE SEQUENCE [LARGE SCALE GENOMIC DNA]</scope>
    <source>
        <strain evidence="12">0502</strain>
    </source>
</reference>
<dbReference type="Gene3D" id="3.30.1480.10">
    <property type="entry name" value="NusA, N-terminal domain"/>
    <property type="match status" value="1"/>
</dbReference>
<feature type="domain" description="NusA-like second KH" evidence="10">
    <location>
        <begin position="289"/>
        <end position="350"/>
    </location>
</feature>
<evidence type="ECO:0000313" key="12">
    <source>
        <dbReference type="Proteomes" id="UP000032737"/>
    </source>
</evidence>
<dbReference type="NCBIfam" id="TIGR01953">
    <property type="entry name" value="NusA"/>
    <property type="match status" value="1"/>
</dbReference>
<feature type="domain" description="Transcription factor NusA N-terminal" evidence="8">
    <location>
        <begin position="5"/>
        <end position="131"/>
    </location>
</feature>
<feature type="domain" description="Transcription factor NusA first KH" evidence="9">
    <location>
        <begin position="208"/>
        <end position="283"/>
    </location>
</feature>
<dbReference type="SUPFAM" id="SSF54814">
    <property type="entry name" value="Prokaryotic type KH domain (KH-domain type II)"/>
    <property type="match status" value="2"/>
</dbReference>
<dbReference type="FunFam" id="3.30.300.20:FF:000002">
    <property type="entry name" value="Transcription termination/antitermination protein NusA"/>
    <property type="match status" value="1"/>
</dbReference>
<dbReference type="Pfam" id="PF13184">
    <property type="entry name" value="KH_NusA_1st"/>
    <property type="match status" value="1"/>
</dbReference>
<gene>
    <name evidence="7 11" type="primary">nusA</name>
    <name evidence="11" type="ORF">BN85306060</name>
</gene>
<dbReference type="PANTHER" id="PTHR22648">
    <property type="entry name" value="TRANSCRIPTION TERMINATION FACTOR NUSA"/>
    <property type="match status" value="1"/>
</dbReference>